<accession>A0A1I2IC55</accession>
<dbReference type="RefSeq" id="WP_245764080.1">
    <property type="nucleotide sequence ID" value="NZ_FONY01000030.1"/>
</dbReference>
<reference evidence="2 3" key="1">
    <citation type="submission" date="2016-10" db="EMBL/GenBank/DDBJ databases">
        <authorList>
            <person name="de Groot N.N."/>
        </authorList>
    </citation>
    <scope>NUCLEOTIDE SEQUENCE [LARGE SCALE GENOMIC DNA]</scope>
    <source>
        <strain>GEY</strain>
        <strain evidence="3">DSM 9560</strain>
    </source>
</reference>
<evidence type="ECO:0000313" key="3">
    <source>
        <dbReference type="Proteomes" id="UP000199513"/>
    </source>
</evidence>
<dbReference type="AlphaFoldDB" id="A0A1I2IC55"/>
<dbReference type="EMBL" id="FONY01000030">
    <property type="protein sequence ID" value="SFF39210.1"/>
    <property type="molecule type" value="Genomic_DNA"/>
</dbReference>
<organism evidence="2 3">
    <name type="scientific">Thermoflexibacter ruber</name>
    <dbReference type="NCBI Taxonomy" id="1003"/>
    <lineage>
        <taxon>Bacteria</taxon>
        <taxon>Pseudomonadati</taxon>
        <taxon>Bacteroidota</taxon>
        <taxon>Cytophagia</taxon>
        <taxon>Cytophagales</taxon>
        <taxon>Thermoflexibacteraceae</taxon>
        <taxon>Thermoflexibacter</taxon>
    </lineage>
</organism>
<keyword evidence="3" id="KW-1185">Reference proteome</keyword>
<sequence length="114" mass="13538">MNFSAETGICELSGESYLEDAFQFYDILMNWVNQYFEEGNNELEMNIRLTYFNTSSSRAILDLLRLLKNYQESRDYKVIVNWYYPNPDYDEMKAEAEDYIDETGLSMNLIPYSV</sequence>
<evidence type="ECO:0000259" key="1">
    <source>
        <dbReference type="Pfam" id="PF09345"/>
    </source>
</evidence>
<proteinExistence type="predicted"/>
<protein>
    <recommendedName>
        <fullName evidence="1">SiaC family regulatory phosphoprotein domain-containing protein</fullName>
    </recommendedName>
</protein>
<feature type="domain" description="SiaC family regulatory phosphoprotein" evidence="1">
    <location>
        <begin position="2"/>
        <end position="112"/>
    </location>
</feature>
<name>A0A1I2IC55_9BACT</name>
<gene>
    <name evidence="2" type="ORF">SAMN04488541_103034</name>
</gene>
<evidence type="ECO:0000313" key="2">
    <source>
        <dbReference type="EMBL" id="SFF39210.1"/>
    </source>
</evidence>
<dbReference type="Proteomes" id="UP000199513">
    <property type="component" value="Unassembled WGS sequence"/>
</dbReference>
<dbReference type="Pfam" id="PF09345">
    <property type="entry name" value="SiaC"/>
    <property type="match status" value="1"/>
</dbReference>
<dbReference type="STRING" id="1003.SAMN04488541_103034"/>
<dbReference type="InterPro" id="IPR018530">
    <property type="entry name" value="SiaC"/>
</dbReference>